<dbReference type="InterPro" id="IPR036918">
    <property type="entry name" value="Pyrv_Knase_C_sf"/>
</dbReference>
<dbReference type="AlphaFoldDB" id="A0AB34K904"/>
<dbReference type="PANTHER" id="PTHR11817">
    <property type="entry name" value="PYRUVATE KINASE"/>
    <property type="match status" value="1"/>
</dbReference>
<dbReference type="InterPro" id="IPR011037">
    <property type="entry name" value="Pyrv_Knase-like_insert_dom_sf"/>
</dbReference>
<evidence type="ECO:0000313" key="17">
    <source>
        <dbReference type="EMBL" id="KAL1529466.1"/>
    </source>
</evidence>
<dbReference type="FunFam" id="3.20.20.60:FF:000025">
    <property type="entry name" value="Pyruvate kinase"/>
    <property type="match status" value="1"/>
</dbReference>
<dbReference type="InterPro" id="IPR001697">
    <property type="entry name" value="Pyr_Knase"/>
</dbReference>
<evidence type="ECO:0000256" key="5">
    <source>
        <dbReference type="ARBA" id="ARBA00012142"/>
    </source>
</evidence>
<dbReference type="GO" id="GO:0004743">
    <property type="term" value="F:pyruvate kinase activity"/>
    <property type="evidence" value="ECO:0007669"/>
    <property type="project" value="UniProtKB-EC"/>
</dbReference>
<dbReference type="Pfam" id="PF02887">
    <property type="entry name" value="PK_C"/>
    <property type="match status" value="1"/>
</dbReference>
<dbReference type="NCBIfam" id="TIGR01064">
    <property type="entry name" value="pyruv_kin"/>
    <property type="match status" value="1"/>
</dbReference>
<dbReference type="Gene3D" id="2.40.33.10">
    <property type="entry name" value="PK beta-barrel domain-like"/>
    <property type="match status" value="1"/>
</dbReference>
<dbReference type="SUPFAM" id="SSF52935">
    <property type="entry name" value="PK C-terminal domain-like"/>
    <property type="match status" value="1"/>
</dbReference>
<sequence length="530" mass="57559">MPAGLVMPVAATHDGSALFTSKRVVVPQAMLSKKTKIFCTMGPACWDVPTLTELIDAGMNTARFNFSHGDHEGHLACLQRVREAAALRPEQNVAILLDTKGPEIRTGFFKEECNKKIHLTKGSEVEITTDYTYKGDEKKFACSYAKLPVSVKPGSIILIADGSLVLTVLKCEETSVRCVVENNNSIGERKNMNLPNVKVDLPVLQAKDIDDLQNFAIPHKVDFIAASFVQSAADVHFIRGILGSEGKNIKIISKIENQEALDKFDEILAVTDGVMVARGDLGMEIPPEKVFREQKAMIAKCREAGKPCIVATQMLESMIVNPRPTRAECSDVANAVLDGADCVMLSGETANGNFPKSAVQIMSRTCLEAERMQMDIDKSGYDEIFKLMKASKAGGRQLSYAEAAASSTVKTACDIAAKAIIVLSETGETARLLAKFHPNSPILAVCPDGCVARQIEGYLCHAKAIYTKEKRGDGAHVRIAFETGKKAGYFVDGDAVVCVHTMRNAEGVKQWTMRILNVSSAKPVKSELSE</sequence>
<keyword evidence="12 14" id="KW-0324">Glycolysis</keyword>
<evidence type="ECO:0000256" key="3">
    <source>
        <dbReference type="ARBA" id="ARBA00004997"/>
    </source>
</evidence>
<dbReference type="GO" id="GO:0000287">
    <property type="term" value="F:magnesium ion binding"/>
    <property type="evidence" value="ECO:0007669"/>
    <property type="project" value="InterPro"/>
</dbReference>
<keyword evidence="9 14" id="KW-0418">Kinase</keyword>
<keyword evidence="7" id="KW-0479">Metal-binding</keyword>
<dbReference type="GO" id="GO:0005524">
    <property type="term" value="F:ATP binding"/>
    <property type="evidence" value="ECO:0007669"/>
    <property type="project" value="UniProtKB-KW"/>
</dbReference>
<reference evidence="17 18" key="1">
    <citation type="journal article" date="2024" name="Science">
        <title>Giant polyketide synthase enzymes in the biosynthesis of giant marine polyether toxins.</title>
        <authorList>
            <person name="Fallon T.R."/>
            <person name="Shende V.V."/>
            <person name="Wierzbicki I.H."/>
            <person name="Pendleton A.L."/>
            <person name="Watervoot N.F."/>
            <person name="Auber R.P."/>
            <person name="Gonzalez D.J."/>
            <person name="Wisecaver J.H."/>
            <person name="Moore B.S."/>
        </authorList>
    </citation>
    <scope>NUCLEOTIDE SEQUENCE [LARGE SCALE GENOMIC DNA]</scope>
    <source>
        <strain evidence="17 18">12B1</strain>
    </source>
</reference>
<proteinExistence type="inferred from homology"/>
<evidence type="ECO:0000256" key="7">
    <source>
        <dbReference type="ARBA" id="ARBA00022723"/>
    </source>
</evidence>
<dbReference type="Proteomes" id="UP001515480">
    <property type="component" value="Unassembled WGS sequence"/>
</dbReference>
<evidence type="ECO:0000256" key="13">
    <source>
        <dbReference type="ARBA" id="ARBA00023317"/>
    </source>
</evidence>
<comment type="caution">
    <text evidence="17">The sequence shown here is derived from an EMBL/GenBank/DDBJ whole genome shotgun (WGS) entry which is preliminary data.</text>
</comment>
<evidence type="ECO:0000256" key="11">
    <source>
        <dbReference type="ARBA" id="ARBA00022842"/>
    </source>
</evidence>
<evidence type="ECO:0000259" key="16">
    <source>
        <dbReference type="Pfam" id="PF02887"/>
    </source>
</evidence>
<feature type="domain" description="Pyruvate kinase C-terminal" evidence="16">
    <location>
        <begin position="402"/>
        <end position="505"/>
    </location>
</feature>
<dbReference type="InterPro" id="IPR015813">
    <property type="entry name" value="Pyrv/PenolPyrv_kinase-like_dom"/>
</dbReference>
<comment type="cofactor">
    <cofactor evidence="1">
        <name>Mg(2+)</name>
        <dbReference type="ChEBI" id="CHEBI:18420"/>
    </cofactor>
</comment>
<name>A0AB34K904_PRYPA</name>
<gene>
    <name evidence="17" type="ORF">AB1Y20_000413</name>
</gene>
<dbReference type="InterPro" id="IPR018209">
    <property type="entry name" value="Pyrv_Knase_AS"/>
</dbReference>
<comment type="catalytic activity">
    <reaction evidence="14">
        <text>pyruvate + ATP = phosphoenolpyruvate + ADP + H(+)</text>
        <dbReference type="Rhea" id="RHEA:18157"/>
        <dbReference type="ChEBI" id="CHEBI:15361"/>
        <dbReference type="ChEBI" id="CHEBI:15378"/>
        <dbReference type="ChEBI" id="CHEBI:30616"/>
        <dbReference type="ChEBI" id="CHEBI:58702"/>
        <dbReference type="ChEBI" id="CHEBI:456216"/>
        <dbReference type="EC" id="2.7.1.40"/>
    </reaction>
</comment>
<dbReference type="Pfam" id="PF00224">
    <property type="entry name" value="PK"/>
    <property type="match status" value="1"/>
</dbReference>
<feature type="domain" description="Pyruvate kinase barrel" evidence="15">
    <location>
        <begin position="33"/>
        <end position="359"/>
    </location>
</feature>
<evidence type="ECO:0000256" key="4">
    <source>
        <dbReference type="ARBA" id="ARBA00008663"/>
    </source>
</evidence>
<dbReference type="InterPro" id="IPR015795">
    <property type="entry name" value="Pyrv_Knase_C"/>
</dbReference>
<accession>A0AB34K904</accession>
<dbReference type="FunFam" id="2.40.33.10:FF:000001">
    <property type="entry name" value="Pyruvate kinase"/>
    <property type="match status" value="1"/>
</dbReference>
<evidence type="ECO:0000256" key="8">
    <source>
        <dbReference type="ARBA" id="ARBA00022741"/>
    </source>
</evidence>
<evidence type="ECO:0000256" key="6">
    <source>
        <dbReference type="ARBA" id="ARBA00022679"/>
    </source>
</evidence>
<dbReference type="Gene3D" id="3.40.1380.20">
    <property type="entry name" value="Pyruvate kinase, C-terminal domain"/>
    <property type="match status" value="1"/>
</dbReference>
<dbReference type="SUPFAM" id="SSF51621">
    <property type="entry name" value="Phosphoenolpyruvate/pyruvate domain"/>
    <property type="match status" value="1"/>
</dbReference>
<dbReference type="InterPro" id="IPR040442">
    <property type="entry name" value="Pyrv_kinase-like_dom_sf"/>
</dbReference>
<dbReference type="NCBIfam" id="NF004491">
    <property type="entry name" value="PRK05826.1"/>
    <property type="match status" value="1"/>
</dbReference>
<comment type="cofactor">
    <cofactor evidence="2">
        <name>K(+)</name>
        <dbReference type="ChEBI" id="CHEBI:29103"/>
    </cofactor>
</comment>
<evidence type="ECO:0000256" key="12">
    <source>
        <dbReference type="ARBA" id="ARBA00023152"/>
    </source>
</evidence>
<evidence type="ECO:0000256" key="1">
    <source>
        <dbReference type="ARBA" id="ARBA00001946"/>
    </source>
</evidence>
<keyword evidence="8" id="KW-0547">Nucleotide-binding</keyword>
<evidence type="ECO:0000256" key="2">
    <source>
        <dbReference type="ARBA" id="ARBA00001958"/>
    </source>
</evidence>
<dbReference type="GO" id="GO:0016301">
    <property type="term" value="F:kinase activity"/>
    <property type="evidence" value="ECO:0007669"/>
    <property type="project" value="UniProtKB-KW"/>
</dbReference>
<keyword evidence="13" id="KW-0670">Pyruvate</keyword>
<keyword evidence="11 14" id="KW-0460">Magnesium</keyword>
<dbReference type="InterPro" id="IPR015806">
    <property type="entry name" value="Pyrv_Knase_insert_dom_sf"/>
</dbReference>
<evidence type="ECO:0000256" key="10">
    <source>
        <dbReference type="ARBA" id="ARBA00022840"/>
    </source>
</evidence>
<protein>
    <recommendedName>
        <fullName evidence="5 14">Pyruvate kinase</fullName>
        <ecNumber evidence="5 14">2.7.1.40</ecNumber>
    </recommendedName>
</protein>
<evidence type="ECO:0000256" key="9">
    <source>
        <dbReference type="ARBA" id="ARBA00022777"/>
    </source>
</evidence>
<evidence type="ECO:0000256" key="14">
    <source>
        <dbReference type="RuleBase" id="RU000504"/>
    </source>
</evidence>
<evidence type="ECO:0000259" key="15">
    <source>
        <dbReference type="Pfam" id="PF00224"/>
    </source>
</evidence>
<organism evidence="17 18">
    <name type="scientific">Prymnesium parvum</name>
    <name type="common">Toxic golden alga</name>
    <dbReference type="NCBI Taxonomy" id="97485"/>
    <lineage>
        <taxon>Eukaryota</taxon>
        <taxon>Haptista</taxon>
        <taxon>Haptophyta</taxon>
        <taxon>Prymnesiophyceae</taxon>
        <taxon>Prymnesiales</taxon>
        <taxon>Prymnesiaceae</taxon>
        <taxon>Prymnesium</taxon>
    </lineage>
</organism>
<keyword evidence="6 14" id="KW-0808">Transferase</keyword>
<dbReference type="EMBL" id="JBGBPQ010000001">
    <property type="protein sequence ID" value="KAL1529466.1"/>
    <property type="molecule type" value="Genomic_DNA"/>
</dbReference>
<dbReference type="SUPFAM" id="SSF50800">
    <property type="entry name" value="PK beta-barrel domain-like"/>
    <property type="match status" value="1"/>
</dbReference>
<keyword evidence="10" id="KW-0067">ATP-binding</keyword>
<dbReference type="PRINTS" id="PR01050">
    <property type="entry name" value="PYRUVTKNASE"/>
</dbReference>
<dbReference type="PROSITE" id="PS00110">
    <property type="entry name" value="PYRUVATE_KINASE"/>
    <property type="match status" value="1"/>
</dbReference>
<dbReference type="InterPro" id="IPR015793">
    <property type="entry name" value="Pyrv_Knase_brl"/>
</dbReference>
<comment type="pathway">
    <text evidence="3 14">Carbohydrate degradation; glycolysis; pyruvate from D-glyceraldehyde 3-phosphate: step 5/5.</text>
</comment>
<dbReference type="Gene3D" id="3.20.20.60">
    <property type="entry name" value="Phosphoenolpyruvate-binding domains"/>
    <property type="match status" value="1"/>
</dbReference>
<evidence type="ECO:0000313" key="18">
    <source>
        <dbReference type="Proteomes" id="UP001515480"/>
    </source>
</evidence>
<comment type="similarity">
    <text evidence="4 14">Belongs to the pyruvate kinase family.</text>
</comment>
<dbReference type="EC" id="2.7.1.40" evidence="5 14"/>
<dbReference type="GO" id="GO:0030955">
    <property type="term" value="F:potassium ion binding"/>
    <property type="evidence" value="ECO:0007669"/>
    <property type="project" value="InterPro"/>
</dbReference>
<keyword evidence="18" id="KW-1185">Reference proteome</keyword>